<dbReference type="RefSeq" id="XP_010829380.1">
    <property type="nucleotide sequence ID" value="XM_010831078.1"/>
</dbReference>
<dbReference type="KEGG" id="bbis:104981831"/>
<evidence type="ECO:0000313" key="1">
    <source>
        <dbReference type="Proteomes" id="UP000515208"/>
    </source>
</evidence>
<keyword evidence="1" id="KW-1185">Reference proteome</keyword>
<sequence length="126" mass="13812">MGGQVSSPGSFSGLPYASKANADWMSLLNSRLWDVPLHQLSIPGSHDTMTYCLNKKSPISSKEPRLLQLLCKVLPCVTLPVVLKWSTTQVRVCGHARARPSSSRWCHPRGCALIPVGETELRTNSL</sequence>
<proteinExistence type="predicted"/>
<reference evidence="2" key="1">
    <citation type="submission" date="2025-08" db="UniProtKB">
        <authorList>
            <consortium name="RefSeq"/>
        </authorList>
    </citation>
    <scope>IDENTIFICATION</scope>
    <source>
        <tissue evidence="2">Blood</tissue>
    </source>
</reference>
<dbReference type="GeneID" id="104981831"/>
<organism evidence="1 2">
    <name type="scientific">Bison bison bison</name>
    <name type="common">North American plains bison</name>
    <dbReference type="NCBI Taxonomy" id="43346"/>
    <lineage>
        <taxon>Eukaryota</taxon>
        <taxon>Metazoa</taxon>
        <taxon>Chordata</taxon>
        <taxon>Craniata</taxon>
        <taxon>Vertebrata</taxon>
        <taxon>Euteleostomi</taxon>
        <taxon>Mammalia</taxon>
        <taxon>Eutheria</taxon>
        <taxon>Laurasiatheria</taxon>
        <taxon>Artiodactyla</taxon>
        <taxon>Ruminantia</taxon>
        <taxon>Pecora</taxon>
        <taxon>Bovidae</taxon>
        <taxon>Bovinae</taxon>
        <taxon>Bison</taxon>
    </lineage>
</organism>
<dbReference type="OrthoDB" id="1046782at2759"/>
<dbReference type="GO" id="GO:0006629">
    <property type="term" value="P:lipid metabolic process"/>
    <property type="evidence" value="ECO:0007669"/>
    <property type="project" value="InterPro"/>
</dbReference>
<accession>A0A6P3GSD6</accession>
<gene>
    <name evidence="2" type="primary">PLCXD1</name>
</gene>
<dbReference type="Proteomes" id="UP000515208">
    <property type="component" value="Unplaced"/>
</dbReference>
<dbReference type="SUPFAM" id="SSF51695">
    <property type="entry name" value="PLC-like phosphodiesterases"/>
    <property type="match status" value="1"/>
</dbReference>
<evidence type="ECO:0000313" key="2">
    <source>
        <dbReference type="RefSeq" id="XP_010829380.1"/>
    </source>
</evidence>
<dbReference type="Gene3D" id="3.20.20.190">
    <property type="entry name" value="Phosphatidylinositol (PI) phosphodiesterase"/>
    <property type="match status" value="1"/>
</dbReference>
<name>A0A6P3GSD6_BISBB</name>
<dbReference type="GO" id="GO:0008081">
    <property type="term" value="F:phosphoric diester hydrolase activity"/>
    <property type="evidence" value="ECO:0007669"/>
    <property type="project" value="InterPro"/>
</dbReference>
<dbReference type="InterPro" id="IPR017946">
    <property type="entry name" value="PLC-like_Pdiesterase_TIM-brl"/>
</dbReference>
<dbReference type="CTD" id="55344"/>
<protein>
    <submittedName>
        <fullName evidence="2">PI-PLC X domain-containing protein 1</fullName>
    </submittedName>
</protein>
<dbReference type="AlphaFoldDB" id="A0A6P3GSD6"/>